<dbReference type="Pfam" id="PF00581">
    <property type="entry name" value="Rhodanese"/>
    <property type="match status" value="1"/>
</dbReference>
<name>A0A857LWC8_9ACTN</name>
<evidence type="ECO:0000313" key="1">
    <source>
        <dbReference type="EMBL" id="QHN42238.1"/>
    </source>
</evidence>
<dbReference type="EMBL" id="CP045810">
    <property type="protein sequence ID" value="QHN42238.1"/>
    <property type="molecule type" value="Genomic_DNA"/>
</dbReference>
<organism evidence="1">
    <name type="scientific">Gordonia amarae</name>
    <dbReference type="NCBI Taxonomy" id="36821"/>
    <lineage>
        <taxon>Bacteria</taxon>
        <taxon>Bacillati</taxon>
        <taxon>Actinomycetota</taxon>
        <taxon>Actinomycetes</taxon>
        <taxon>Mycobacteriales</taxon>
        <taxon>Gordoniaceae</taxon>
        <taxon>Gordonia</taxon>
    </lineage>
</organism>
<proteinExistence type="predicted"/>
<accession>A0A857LWC8</accession>
<dbReference type="AlphaFoldDB" id="A0A857LWC8"/>
<dbReference type="PROSITE" id="PS50206">
    <property type="entry name" value="RHODANESE_3"/>
    <property type="match status" value="1"/>
</dbReference>
<dbReference type="RefSeq" id="WP_005190761.1">
    <property type="nucleotide sequence ID" value="NZ_CP045804.1"/>
</dbReference>
<dbReference type="SMART" id="SM00450">
    <property type="entry name" value="RHOD"/>
    <property type="match status" value="1"/>
</dbReference>
<reference evidence="1" key="1">
    <citation type="journal article" date="2021" name="Nat. Microbiol.">
        <title>Cocultivation of an ultrasmall environmental parasitic bacterium with lytic ability against bacteria associated with wastewater foams.</title>
        <authorList>
            <person name="Batinovic S."/>
            <person name="Rose J.J.A."/>
            <person name="Ratcliffe J."/>
            <person name="Seviour R.J."/>
            <person name="Petrovski S."/>
        </authorList>
    </citation>
    <scope>NUCLEOTIDE SEQUENCE</scope>
    <source>
        <strain evidence="1">CON44</strain>
    </source>
</reference>
<dbReference type="InterPro" id="IPR050229">
    <property type="entry name" value="GlpE_sulfurtransferase"/>
</dbReference>
<dbReference type="PANTHER" id="PTHR43031">
    <property type="entry name" value="FAD-DEPENDENT OXIDOREDUCTASE"/>
    <property type="match status" value="1"/>
</dbReference>
<sequence>MFDIPEIPVTQLPDDFTDQPARLMLDVREYDEWDAGHVRGALHIPLTEVAARLDEIDPDAELFVICHSGGRSQRVLEYLLRNGYDGSGVEGGMLAWVQNGKPVESGR</sequence>
<dbReference type="PANTHER" id="PTHR43031:SF1">
    <property type="entry name" value="PYRIDINE NUCLEOTIDE-DISULPHIDE OXIDOREDUCTASE"/>
    <property type="match status" value="1"/>
</dbReference>
<gene>
    <name evidence="1" type="ORF">GII30_22915</name>
</gene>
<dbReference type="SUPFAM" id="SSF52821">
    <property type="entry name" value="Rhodanese/Cell cycle control phosphatase"/>
    <property type="match status" value="1"/>
</dbReference>
<dbReference type="Gene3D" id="3.40.250.10">
    <property type="entry name" value="Rhodanese-like domain"/>
    <property type="match status" value="1"/>
</dbReference>
<dbReference type="InterPro" id="IPR036873">
    <property type="entry name" value="Rhodanese-like_dom_sf"/>
</dbReference>
<dbReference type="InterPro" id="IPR001763">
    <property type="entry name" value="Rhodanese-like_dom"/>
</dbReference>
<dbReference type="CDD" id="cd00158">
    <property type="entry name" value="RHOD"/>
    <property type="match status" value="1"/>
</dbReference>
<protein>
    <submittedName>
        <fullName evidence="1">Sulfurtransferase</fullName>
    </submittedName>
</protein>